<comment type="caution">
    <text evidence="2">The sequence shown here is derived from an EMBL/GenBank/DDBJ whole genome shotgun (WGS) entry which is preliminary data.</text>
</comment>
<keyword evidence="1" id="KW-0812">Transmembrane</keyword>
<dbReference type="EMBL" id="SSFO01000252">
    <property type="protein sequence ID" value="TXI29438.1"/>
    <property type="molecule type" value="Genomic_DNA"/>
</dbReference>
<dbReference type="InterPro" id="IPR018643">
    <property type="entry name" value="DUF2069_membrane"/>
</dbReference>
<organism evidence="2 3">
    <name type="scientific">Aquipseudomonas alcaligenes</name>
    <name type="common">Pseudomonas alcaligenes</name>
    <dbReference type="NCBI Taxonomy" id="43263"/>
    <lineage>
        <taxon>Bacteria</taxon>
        <taxon>Pseudomonadati</taxon>
        <taxon>Pseudomonadota</taxon>
        <taxon>Gammaproteobacteria</taxon>
        <taxon>Pseudomonadales</taxon>
        <taxon>Pseudomonadaceae</taxon>
        <taxon>Aquipseudomonas</taxon>
    </lineage>
</organism>
<feature type="transmembrane region" description="Helical" evidence="1">
    <location>
        <begin position="46"/>
        <end position="64"/>
    </location>
</feature>
<dbReference type="Proteomes" id="UP000321110">
    <property type="component" value="Unassembled WGS sequence"/>
</dbReference>
<sequence length="129" mass="14102">MAAPPLSRTAGCGNRSRIAQQTALCCLLALLALFALQTLWLDPPTALPPAVALAIQALPLLAFLPSAIKGSPRSMVWLCFVLLLYFIVAVPHLFLPAMLLFGILEVTLITLLFVAAMLFVRWHRHERTA</sequence>
<reference evidence="2 3" key="1">
    <citation type="submission" date="2018-09" db="EMBL/GenBank/DDBJ databases">
        <title>Metagenome Assembled Genomes from an Advanced Water Purification Facility.</title>
        <authorList>
            <person name="Stamps B.W."/>
            <person name="Spear J.R."/>
        </authorList>
    </citation>
    <scope>NUCLEOTIDE SEQUENCE [LARGE SCALE GENOMIC DNA]</scope>
    <source>
        <strain evidence="2">Bin_52_1</strain>
    </source>
</reference>
<proteinExistence type="predicted"/>
<name>A0A5C7VZ04_AQUAC</name>
<feature type="transmembrane region" description="Helical" evidence="1">
    <location>
        <begin position="100"/>
        <end position="120"/>
    </location>
</feature>
<keyword evidence="1" id="KW-0472">Membrane</keyword>
<feature type="transmembrane region" description="Helical" evidence="1">
    <location>
        <begin position="21"/>
        <end position="40"/>
    </location>
</feature>
<keyword evidence="1" id="KW-1133">Transmembrane helix</keyword>
<feature type="transmembrane region" description="Helical" evidence="1">
    <location>
        <begin position="76"/>
        <end position="94"/>
    </location>
</feature>
<evidence type="ECO:0000313" key="2">
    <source>
        <dbReference type="EMBL" id="TXI29438.1"/>
    </source>
</evidence>
<accession>A0A5C7VZ04</accession>
<feature type="non-terminal residue" evidence="2">
    <location>
        <position position="129"/>
    </location>
</feature>
<evidence type="ECO:0000256" key="1">
    <source>
        <dbReference type="SAM" id="Phobius"/>
    </source>
</evidence>
<evidence type="ECO:0000313" key="3">
    <source>
        <dbReference type="Proteomes" id="UP000321110"/>
    </source>
</evidence>
<dbReference type="AlphaFoldDB" id="A0A5C7VZ04"/>
<protein>
    <submittedName>
        <fullName evidence="2">DUF2069 domain-containing protein</fullName>
    </submittedName>
</protein>
<dbReference type="Pfam" id="PF09842">
    <property type="entry name" value="DUF2069"/>
    <property type="match status" value="1"/>
</dbReference>
<gene>
    <name evidence="2" type="ORF">E6Q69_15045</name>
</gene>